<reference evidence="2 3" key="1">
    <citation type="submission" date="2019-07" db="EMBL/GenBank/DDBJ databases">
        <title>R&amp;d 2014.</title>
        <authorList>
            <person name="Klenk H.-P."/>
        </authorList>
    </citation>
    <scope>NUCLEOTIDE SEQUENCE [LARGE SCALE GENOMIC DNA]</scope>
    <source>
        <strain evidence="2 3">DSM 43868</strain>
    </source>
</reference>
<name>A0A562IDB6_MICOL</name>
<accession>A0A562IDB6</accession>
<gene>
    <name evidence="2" type="ORF">JD77_03621</name>
</gene>
<proteinExistence type="predicted"/>
<keyword evidence="3" id="KW-1185">Reference proteome</keyword>
<evidence type="ECO:0000313" key="3">
    <source>
        <dbReference type="Proteomes" id="UP000319825"/>
    </source>
</evidence>
<dbReference type="EMBL" id="VLKE01000001">
    <property type="protein sequence ID" value="TWH68624.1"/>
    <property type="molecule type" value="Genomic_DNA"/>
</dbReference>
<dbReference type="Pfam" id="PF19319">
    <property type="entry name" value="DUF5919"/>
    <property type="match status" value="1"/>
</dbReference>
<evidence type="ECO:0000259" key="1">
    <source>
        <dbReference type="Pfam" id="PF19319"/>
    </source>
</evidence>
<comment type="caution">
    <text evidence="2">The sequence shown here is derived from an EMBL/GenBank/DDBJ whole genome shotgun (WGS) entry which is preliminary data.</text>
</comment>
<dbReference type="Proteomes" id="UP000319825">
    <property type="component" value="Unassembled WGS sequence"/>
</dbReference>
<organism evidence="2 3">
    <name type="scientific">Micromonospora olivasterospora</name>
    <dbReference type="NCBI Taxonomy" id="1880"/>
    <lineage>
        <taxon>Bacteria</taxon>
        <taxon>Bacillati</taxon>
        <taxon>Actinomycetota</taxon>
        <taxon>Actinomycetes</taxon>
        <taxon>Micromonosporales</taxon>
        <taxon>Micromonosporaceae</taxon>
        <taxon>Micromonospora</taxon>
    </lineage>
</organism>
<dbReference type="AlphaFoldDB" id="A0A562IDB6"/>
<feature type="domain" description="DUF5919" evidence="1">
    <location>
        <begin position="73"/>
        <end position="215"/>
    </location>
</feature>
<dbReference type="InterPro" id="IPR045697">
    <property type="entry name" value="DUF5919"/>
</dbReference>
<sequence>MWRPSVGEVITWETTTVPPGDVILALKKITGQAEMSSANSERLGDLVAVYRSRSEFSTYLPPNQLLGGAKEVRAVGLSLNLLTQSFADRRWHDLIESGTRARCLFLDPAGSAIRAREKEEAFPAGQLSGLTILNIETLKRVRDRLPEHLRDRMELAVYDDTLRFNVVLADDTCIAQPYLTKSRGVDSPAFVIRRRPDHPCLYPVFEQFFETQWERGLKL</sequence>
<evidence type="ECO:0000313" key="2">
    <source>
        <dbReference type="EMBL" id="TWH68624.1"/>
    </source>
</evidence>
<protein>
    <recommendedName>
        <fullName evidence="1">DUF5919 domain-containing protein</fullName>
    </recommendedName>
</protein>